<feature type="region of interest" description="Disordered" evidence="11">
    <location>
        <begin position="1385"/>
        <end position="1415"/>
    </location>
</feature>
<feature type="compositionally biased region" description="Basic and acidic residues" evidence="11">
    <location>
        <begin position="1614"/>
        <end position="1664"/>
    </location>
</feature>
<dbReference type="GO" id="GO:0070973">
    <property type="term" value="P:protein localization to endoplasmic reticulum exit site"/>
    <property type="evidence" value="ECO:0007669"/>
    <property type="project" value="TreeGrafter"/>
</dbReference>
<proteinExistence type="inferred from homology"/>
<feature type="compositionally biased region" description="Polar residues" evidence="11">
    <location>
        <begin position="599"/>
        <end position="625"/>
    </location>
</feature>
<evidence type="ECO:0000256" key="4">
    <source>
        <dbReference type="ARBA" id="ARBA00022824"/>
    </source>
</evidence>
<feature type="compositionally biased region" description="Polar residues" evidence="11">
    <location>
        <begin position="683"/>
        <end position="706"/>
    </location>
</feature>
<dbReference type="PANTHER" id="PTHR13402">
    <property type="entry name" value="RGPR-RELATED"/>
    <property type="match status" value="1"/>
</dbReference>
<comment type="function">
    <text evidence="9 10">Involved in the initiation of assembly of the COPII coat required for the formation of transport vesicles from the endoplasmic reticulum (ER) and the selection of cargo molecules. Also involved in autophagy.</text>
</comment>
<evidence type="ECO:0000256" key="3">
    <source>
        <dbReference type="ARBA" id="ARBA00022448"/>
    </source>
</evidence>
<dbReference type="eggNOG" id="KOG1913">
    <property type="taxonomic scope" value="Eukaryota"/>
</dbReference>
<evidence type="ECO:0000256" key="11">
    <source>
        <dbReference type="SAM" id="MobiDB-lite"/>
    </source>
</evidence>
<dbReference type="AlphaFoldDB" id="C1H1E7"/>
<dbReference type="GO" id="GO:0007030">
    <property type="term" value="P:Golgi organization"/>
    <property type="evidence" value="ECO:0007669"/>
    <property type="project" value="TreeGrafter"/>
</dbReference>
<dbReference type="Pfam" id="PF12932">
    <property type="entry name" value="Sec16"/>
    <property type="match status" value="1"/>
</dbReference>
<evidence type="ECO:0000256" key="9">
    <source>
        <dbReference type="ARBA" id="ARBA00024687"/>
    </source>
</evidence>
<dbReference type="GO" id="GO:0005789">
    <property type="term" value="C:endoplasmic reticulum membrane"/>
    <property type="evidence" value="ECO:0007669"/>
    <property type="project" value="UniProtKB-SubCell"/>
</dbReference>
<evidence type="ECO:0000256" key="8">
    <source>
        <dbReference type="ARBA" id="ARBA00023136"/>
    </source>
</evidence>
<dbReference type="GO" id="GO:0016192">
    <property type="term" value="P:vesicle-mediated transport"/>
    <property type="evidence" value="ECO:0007669"/>
    <property type="project" value="UniProtKB-KW"/>
</dbReference>
<dbReference type="InterPro" id="IPR024298">
    <property type="entry name" value="Sec16_Sec23-bd"/>
</dbReference>
<dbReference type="Pfam" id="PF12931">
    <property type="entry name" value="TPR_Sec16"/>
    <property type="match status" value="1"/>
</dbReference>
<protein>
    <recommendedName>
        <fullName evidence="10">Protein transport protein sec16</fullName>
    </recommendedName>
</protein>
<feature type="compositionally biased region" description="Low complexity" evidence="11">
    <location>
        <begin position="659"/>
        <end position="669"/>
    </location>
</feature>
<dbReference type="VEuPathDB" id="FungiDB:PAAG_04591"/>
<dbReference type="OrthoDB" id="8918678at2759"/>
<feature type="region of interest" description="Disordered" evidence="11">
    <location>
        <begin position="297"/>
        <end position="365"/>
    </location>
</feature>
<comment type="subcellular location">
    <subcellularLocation>
        <location evidence="1">Endoplasmic reticulum membrane</location>
        <topology evidence="1">Peripheral membrane protein</topology>
        <orientation evidence="1">Cytoplasmic side</orientation>
    </subcellularLocation>
</comment>
<keyword evidence="4 10" id="KW-0256">Endoplasmic reticulum</keyword>
<sequence length="1833" mass="197878">MLQYGSWNPALRPDNGPMASYLSLKDSSSTSLSTKHSKPASHTHPKIQQLQTSAGGDPVAESTLVEHSNGASRSVGEIGGDDVDVQIIHPSDQEQPTETSNEAPSGDAYDNGGESASRKKIQPVEEEAISHKAPSGGFQWCDDGGVNSSWDISRSSTDPFKEYDVTGRTNSFPSMDPVNDFDSDGSHSHDTTLESDASDSGNLDSNNRPTTVENGLYSNSHEQNASMPWGATSIEEETAGDFFNQLNTQTKPIYTPVEAESRFEEGMPLINDSEPSSPAEHNQPDIIDAIFKEDEPIDDGDFFGSKSKMPPLNRKSTSQVLDSLHFEQGNAMTDSPTDVTPAKNKLEGTDNRTNEENVAQEDVPEDVLAERWKAVLSDDDLLMDDDLDDLDAPHDSDRDLPNGPSEGAFAYQQPAPVQVSGVSTQRQPRANPYTPHHQLPSSDIMQAFPGPGYGLSNAGAFTTPVRPYSGNSNSSKPESFSNQAKAGYQSPYDLPMELTRPKHHSSQPLVSQPLPAAQAPAVQPPPRQSNMTASRPTSSSSAYSPAKPVPPPLSRRETEGATNSNNFFEELPVTSKRRPSTGSKYAPSQTMAQPAVSLPLSSVPTNVMTPPSQPQKASDHYQLQNPERLDPYSTLPVPTGRTISGPSGRYSPRPPAVHPGSRPLSSPRYSPVPPPSTAPPASNRYSSQPVTSYSPSHPFQPRTSSPLAYHEYGSHAQPSHSQSENENGPPFFPGPGTRQPSDLTRSPHSSLRNETAQNPPANEYLPLTSRRTGSSTQFADRLSPSLPSDRNPFEPAYHAQTTPAAASVPSYPPHPPASVKLQQSPENQPPRTPRNSRTSSPGKLQCESSVASVPEPFQIPASVHSPIPPLQLQPQPLIKEAFTPQLDFIYPTDGQELDPLERWKGAPIFKFGFGGVIASSFPKHIPRYATGQLVPKIKSSPGDTKVRFVGDVIAQIEPSAKFPGPLRSKSKKKDVIAWLSAMISRFENELAYLEVSTQQQHNEKILLWKLIRVMVEHDGLLGGNAEVDNAVHSILSPVPDMTRPSSRDFGHSTQHSSVYETINGTTQSEPASVNGMESIRRCLLTGGREKAVWEAVDRRLWGHAMLMSSTLDKSVWKQVMQEFIRREVRTAGDNTESLAALYEIFAGNMEESVDELVPPSARAGLQMVSKTQSPGHPKNALCGLDKWQETLCLILSNRSPDDHVALLALSRLLSSYGRIEASHICAVFAKSASVPLAFAGPDDPQSQIVLLGADHRRYPFTFVNDRDSILLTEVYEFALSVLPGAATVVVPHLQAFKLKYAFSLAENGSKAEAQQYCDAIGAILKSTTKPSLYYHQRFYFELDELANRLRQAPAGGSSWMSKPNMEKVSGSILAKFNSFVVGDDSDGNSTASGKPADADIGPFAKMVGTPPVSRSPSVNDTFGPYFAAGQPILSMSSTSRYAAGNQYAPYSSPDQYRGRASLDSQRSPPSTGRSYSQRGLSQERSSISDINYNPMSQQNVYSPPSAYGRNSTPPQQSAYAHLAPVEEIQSTQSSDEQAPEQPSSFGGYQPNFNQQPTTREGLSGAAARNAGYEPPTGTTGYEPPTYEPEPMDDGDSDKEKPKRSFMDDEDDDDLAAREAAAKRAEKTRKDREADEAFKKAAEEDAKKPVPEKKGWFAWWGKKDTNASGGGPIRAKLGEENSFYYDKELKRWVNKKDPSSATATALSTPPPPKGTAPPSRSAGANNATPPPGTGIPTLALAPSLAPPPNPSKGSLSPSGDSSPQNLSPGSPSLPPSASPYLTPVSVSAGPPTRPGTALSNASSIDDLIGAPQARKGSTIRGKKKGRGYVDVMAK</sequence>
<feature type="compositionally biased region" description="Polar residues" evidence="11">
    <location>
        <begin position="716"/>
        <end position="726"/>
    </location>
</feature>
<dbReference type="KEGG" id="pbl:PAAG_04591"/>
<feature type="domain" description="Sec16 central conserved" evidence="13">
    <location>
        <begin position="906"/>
        <end position="1019"/>
    </location>
</feature>
<dbReference type="GO" id="GO:0015031">
    <property type="term" value="P:protein transport"/>
    <property type="evidence" value="ECO:0007669"/>
    <property type="project" value="UniProtKB-KW"/>
</dbReference>
<dbReference type="STRING" id="502779.C1H1E7"/>
<feature type="compositionally biased region" description="Basic and acidic residues" evidence="11">
    <location>
        <begin position="344"/>
        <end position="355"/>
    </location>
</feature>
<accession>C1H1E7</accession>
<dbReference type="PANTHER" id="PTHR13402:SF6">
    <property type="entry name" value="SECRETORY 16, ISOFORM I"/>
    <property type="match status" value="1"/>
</dbReference>
<dbReference type="Gene3D" id="1.25.40.1030">
    <property type="match status" value="1"/>
</dbReference>
<evidence type="ECO:0000256" key="7">
    <source>
        <dbReference type="ARBA" id="ARBA00023006"/>
    </source>
</evidence>
<comment type="similarity">
    <text evidence="2 10">Belongs to the SEC16 family.</text>
</comment>
<organism evidence="15 16">
    <name type="scientific">Paracoccidioides lutzii (strain ATCC MYA-826 / Pb01)</name>
    <name type="common">Paracoccidioides brasiliensis</name>
    <dbReference type="NCBI Taxonomy" id="502779"/>
    <lineage>
        <taxon>Eukaryota</taxon>
        <taxon>Fungi</taxon>
        <taxon>Dikarya</taxon>
        <taxon>Ascomycota</taxon>
        <taxon>Pezizomycotina</taxon>
        <taxon>Eurotiomycetes</taxon>
        <taxon>Eurotiomycetidae</taxon>
        <taxon>Onygenales</taxon>
        <taxon>Ajellomycetaceae</taxon>
        <taxon>Paracoccidioides</taxon>
    </lineage>
</organism>
<dbReference type="InterPro" id="IPR024468">
    <property type="entry name" value="Sec16_N"/>
</dbReference>
<dbReference type="Proteomes" id="UP000002059">
    <property type="component" value="Partially assembled WGS sequence"/>
</dbReference>
<keyword evidence="8 10" id="KW-0472">Membrane</keyword>
<dbReference type="FunFam" id="1.25.40.1030:FF:000008">
    <property type="entry name" value="Protein transport protein sec16"/>
    <property type="match status" value="1"/>
</dbReference>
<feature type="compositionally biased region" description="Polar residues" evidence="11">
    <location>
        <begin position="469"/>
        <end position="484"/>
    </location>
</feature>
<feature type="compositionally biased region" description="Low complexity" evidence="11">
    <location>
        <begin position="1750"/>
        <end position="1769"/>
    </location>
</feature>
<evidence type="ECO:0000259" key="12">
    <source>
        <dbReference type="Pfam" id="PF12931"/>
    </source>
</evidence>
<feature type="region of interest" description="Disordered" evidence="11">
    <location>
        <begin position="1446"/>
        <end position="1679"/>
    </location>
</feature>
<dbReference type="OMA" id="YKSPYDL"/>
<keyword evidence="16" id="KW-1185">Reference proteome</keyword>
<feature type="compositionally biased region" description="Polar residues" evidence="11">
    <location>
        <begin position="93"/>
        <end position="103"/>
    </location>
</feature>
<feature type="compositionally biased region" description="Low complexity" evidence="11">
    <location>
        <begin position="507"/>
        <end position="521"/>
    </location>
</feature>
<feature type="region of interest" description="Disordered" evidence="11">
    <location>
        <begin position="1"/>
        <end position="230"/>
    </location>
</feature>
<feature type="region of interest" description="Disordered" evidence="11">
    <location>
        <begin position="1694"/>
        <end position="1833"/>
    </location>
</feature>
<evidence type="ECO:0000256" key="6">
    <source>
        <dbReference type="ARBA" id="ARBA00022927"/>
    </source>
</evidence>
<evidence type="ECO:0000259" key="13">
    <source>
        <dbReference type="Pfam" id="PF12932"/>
    </source>
</evidence>
<feature type="domain" description="Sec16 Sec23-binding" evidence="12">
    <location>
        <begin position="1079"/>
        <end position="1383"/>
    </location>
</feature>
<feature type="compositionally biased region" description="Basic and acidic residues" evidence="11">
    <location>
        <begin position="391"/>
        <end position="400"/>
    </location>
</feature>
<feature type="compositionally biased region" description="Polar residues" evidence="11">
    <location>
        <begin position="738"/>
        <end position="760"/>
    </location>
</feature>
<evidence type="ECO:0000256" key="2">
    <source>
        <dbReference type="ARBA" id="ARBA00005927"/>
    </source>
</evidence>
<feature type="compositionally biased region" description="Polar residues" evidence="11">
    <location>
        <begin position="580"/>
        <end position="592"/>
    </location>
</feature>
<evidence type="ECO:0000256" key="1">
    <source>
        <dbReference type="ARBA" id="ARBA00004397"/>
    </source>
</evidence>
<dbReference type="HOGENOM" id="CLU_001147_0_0_1"/>
<feature type="compositionally biased region" description="Polar residues" evidence="11">
    <location>
        <begin position="1528"/>
        <end position="1560"/>
    </location>
</feature>
<keyword evidence="7 10" id="KW-0072">Autophagy</keyword>
<reference evidence="15 16" key="1">
    <citation type="journal article" date="2011" name="PLoS Genet.">
        <title>Comparative genomic analysis of human fungal pathogens causing paracoccidioidomycosis.</title>
        <authorList>
            <person name="Desjardins C.A."/>
            <person name="Champion M.D."/>
            <person name="Holder J.W."/>
            <person name="Muszewska A."/>
            <person name="Goldberg J."/>
            <person name="Bailao A.M."/>
            <person name="Brigido M.M."/>
            <person name="Ferreira M.E."/>
            <person name="Garcia A.M."/>
            <person name="Grynberg M."/>
            <person name="Gujja S."/>
            <person name="Heiman D.I."/>
            <person name="Henn M.R."/>
            <person name="Kodira C.D."/>
            <person name="Leon-Narvaez H."/>
            <person name="Longo L.V."/>
            <person name="Ma L.J."/>
            <person name="Malavazi I."/>
            <person name="Matsuo A.L."/>
            <person name="Morais F.V."/>
            <person name="Pereira M."/>
            <person name="Rodriguez-Brito S."/>
            <person name="Sakthikumar S."/>
            <person name="Salem-Izacc S.M."/>
            <person name="Sykes S.M."/>
            <person name="Teixeira M.M."/>
            <person name="Vallejo M.C."/>
            <person name="Walter M.E."/>
            <person name="Yandava C."/>
            <person name="Young S."/>
            <person name="Zeng Q."/>
            <person name="Zucker J."/>
            <person name="Felipe M.S."/>
            <person name="Goldman G.H."/>
            <person name="Haas B.J."/>
            <person name="McEwen J.G."/>
            <person name="Nino-Vega G."/>
            <person name="Puccia R."/>
            <person name="San-Blas G."/>
            <person name="Soares C.M."/>
            <person name="Birren B.W."/>
            <person name="Cuomo C.A."/>
        </authorList>
    </citation>
    <scope>NUCLEOTIDE SEQUENCE [LARGE SCALE GENOMIC DNA]</scope>
    <source>
        <strain evidence="16">ATCC MYA-826 / Pb01</strain>
    </source>
</reference>
<dbReference type="GO" id="GO:0006914">
    <property type="term" value="P:autophagy"/>
    <property type="evidence" value="ECO:0007669"/>
    <property type="project" value="UniProtKB-KW"/>
</dbReference>
<feature type="compositionally biased region" description="Low complexity" evidence="11">
    <location>
        <begin position="1571"/>
        <end position="1584"/>
    </location>
</feature>
<evidence type="ECO:0000259" key="14">
    <source>
        <dbReference type="Pfam" id="PF12935"/>
    </source>
</evidence>
<feature type="compositionally biased region" description="Polar residues" evidence="11">
    <location>
        <begin position="146"/>
        <end position="158"/>
    </location>
</feature>
<dbReference type="RefSeq" id="XP_002793681.1">
    <property type="nucleotide sequence ID" value="XM_002793635.1"/>
</dbReference>
<keyword evidence="3 10" id="KW-0813">Transport</keyword>
<feature type="region of interest" description="Disordered" evidence="11">
    <location>
        <begin position="378"/>
        <end position="851"/>
    </location>
</feature>
<name>C1H1E7_PARBA</name>
<feature type="compositionally biased region" description="Low complexity" evidence="11">
    <location>
        <begin position="533"/>
        <end position="546"/>
    </location>
</feature>
<dbReference type="Pfam" id="PF12935">
    <property type="entry name" value="Sec16_N"/>
    <property type="match status" value="1"/>
</dbReference>
<feature type="compositionally biased region" description="Basic residues" evidence="11">
    <location>
        <begin position="35"/>
        <end position="45"/>
    </location>
</feature>
<feature type="compositionally biased region" description="Low complexity" evidence="11">
    <location>
        <begin position="20"/>
        <end position="34"/>
    </location>
</feature>
<feature type="compositionally biased region" description="Basic and acidic residues" evidence="11">
    <location>
        <begin position="1597"/>
        <end position="1606"/>
    </location>
</feature>
<feature type="compositionally biased region" description="Polar residues" evidence="11">
    <location>
        <begin position="194"/>
        <end position="226"/>
    </location>
</feature>
<dbReference type="GO" id="GO:0070971">
    <property type="term" value="C:endoplasmic reticulum exit site"/>
    <property type="evidence" value="ECO:0007669"/>
    <property type="project" value="UniProtKB-ARBA"/>
</dbReference>
<evidence type="ECO:0000313" key="16">
    <source>
        <dbReference type="Proteomes" id="UP000002059"/>
    </source>
</evidence>
<feature type="compositionally biased region" description="Acidic residues" evidence="11">
    <location>
        <begin position="378"/>
        <end position="390"/>
    </location>
</feature>
<feature type="compositionally biased region" description="Polar residues" evidence="11">
    <location>
        <begin position="1462"/>
        <end position="1518"/>
    </location>
</feature>
<evidence type="ECO:0000313" key="15">
    <source>
        <dbReference type="EMBL" id="EEH33541.1"/>
    </source>
</evidence>
<dbReference type="InterPro" id="IPR024340">
    <property type="entry name" value="Sec16_CCD"/>
</dbReference>
<evidence type="ECO:0000256" key="10">
    <source>
        <dbReference type="RuleBase" id="RU364101"/>
    </source>
</evidence>
<dbReference type="GeneID" id="9096777"/>
<feature type="compositionally biased region" description="Polar residues" evidence="11">
    <location>
        <begin position="833"/>
        <end position="851"/>
    </location>
</feature>
<gene>
    <name evidence="15" type="ORF">PAAG_04591</name>
</gene>
<feature type="domain" description="Sec16 N-terminal" evidence="14">
    <location>
        <begin position="228"/>
        <end position="435"/>
    </location>
</feature>
<dbReference type="GO" id="GO:0012507">
    <property type="term" value="C:ER to Golgi transport vesicle membrane"/>
    <property type="evidence" value="ECO:0007669"/>
    <property type="project" value="TreeGrafter"/>
</dbReference>
<dbReference type="CDD" id="cd09233">
    <property type="entry name" value="ACE1-Sec16-like"/>
    <property type="match status" value="1"/>
</dbReference>
<dbReference type="EMBL" id="KN294002">
    <property type="protein sequence ID" value="EEH33541.1"/>
    <property type="molecule type" value="Genomic_DNA"/>
</dbReference>
<keyword evidence="6 10" id="KW-0653">Protein transport</keyword>
<evidence type="ECO:0000256" key="5">
    <source>
        <dbReference type="ARBA" id="ARBA00022892"/>
    </source>
</evidence>
<keyword evidence="5 10" id="KW-0931">ER-Golgi transport</keyword>
<feature type="compositionally biased region" description="Polar residues" evidence="11">
    <location>
        <begin position="769"/>
        <end position="778"/>
    </location>
</feature>